<organism evidence="3 4">
    <name type="scientific">Hyaloscypha variabilis (strain UAMH 11265 / GT02V1 / F)</name>
    <name type="common">Meliniomyces variabilis</name>
    <dbReference type="NCBI Taxonomy" id="1149755"/>
    <lineage>
        <taxon>Eukaryota</taxon>
        <taxon>Fungi</taxon>
        <taxon>Dikarya</taxon>
        <taxon>Ascomycota</taxon>
        <taxon>Pezizomycotina</taxon>
        <taxon>Leotiomycetes</taxon>
        <taxon>Helotiales</taxon>
        <taxon>Hyaloscyphaceae</taxon>
        <taxon>Hyaloscypha</taxon>
        <taxon>Hyaloscypha variabilis</taxon>
    </lineage>
</organism>
<dbReference type="Proteomes" id="UP000235786">
    <property type="component" value="Unassembled WGS sequence"/>
</dbReference>
<dbReference type="PROSITE" id="PS50213">
    <property type="entry name" value="FAS1"/>
    <property type="match status" value="2"/>
</dbReference>
<dbReference type="InterPro" id="IPR050904">
    <property type="entry name" value="Adhesion/Biosynth-related"/>
</dbReference>
<feature type="signal peptide" evidence="1">
    <location>
        <begin position="1"/>
        <end position="16"/>
    </location>
</feature>
<protein>
    <submittedName>
        <fullName evidence="3">Fasciclin-domain-containing protein</fullName>
    </submittedName>
</protein>
<dbReference type="SUPFAM" id="SSF82153">
    <property type="entry name" value="FAS1 domain"/>
    <property type="match status" value="2"/>
</dbReference>
<dbReference type="InterPro" id="IPR036378">
    <property type="entry name" value="FAS1_dom_sf"/>
</dbReference>
<keyword evidence="1" id="KW-0732">Signal</keyword>
<keyword evidence="4" id="KW-1185">Reference proteome</keyword>
<gene>
    <name evidence="3" type="ORF">L207DRAFT_482516</name>
</gene>
<reference evidence="3 4" key="1">
    <citation type="submission" date="2016-04" db="EMBL/GenBank/DDBJ databases">
        <title>A degradative enzymes factory behind the ericoid mycorrhizal symbiosis.</title>
        <authorList>
            <consortium name="DOE Joint Genome Institute"/>
            <person name="Martino E."/>
            <person name="Morin E."/>
            <person name="Grelet G."/>
            <person name="Kuo A."/>
            <person name="Kohler A."/>
            <person name="Daghino S."/>
            <person name="Barry K."/>
            <person name="Choi C."/>
            <person name="Cichocki N."/>
            <person name="Clum A."/>
            <person name="Copeland A."/>
            <person name="Hainaut M."/>
            <person name="Haridas S."/>
            <person name="Labutti K."/>
            <person name="Lindquist E."/>
            <person name="Lipzen A."/>
            <person name="Khouja H.-R."/>
            <person name="Murat C."/>
            <person name="Ohm R."/>
            <person name="Olson A."/>
            <person name="Spatafora J."/>
            <person name="Veneault-Fourrey C."/>
            <person name="Henrissat B."/>
            <person name="Grigoriev I."/>
            <person name="Martin F."/>
            <person name="Perotto S."/>
        </authorList>
    </citation>
    <scope>NUCLEOTIDE SEQUENCE [LARGE SCALE GENOMIC DNA]</scope>
    <source>
        <strain evidence="3 4">F</strain>
    </source>
</reference>
<proteinExistence type="predicted"/>
<dbReference type="AlphaFoldDB" id="A0A2J6RZG8"/>
<dbReference type="SMART" id="SM00554">
    <property type="entry name" value="FAS1"/>
    <property type="match status" value="2"/>
</dbReference>
<dbReference type="OrthoDB" id="7700931at2759"/>
<dbReference type="PANTHER" id="PTHR10900:SF125">
    <property type="entry name" value="FAS1 DOMAIN-CONTAINING PROTEIN YLR001C"/>
    <property type="match status" value="1"/>
</dbReference>
<feature type="domain" description="FAS1" evidence="2">
    <location>
        <begin position="265"/>
        <end position="432"/>
    </location>
</feature>
<dbReference type="InterPro" id="IPR000782">
    <property type="entry name" value="FAS1_domain"/>
</dbReference>
<dbReference type="EMBL" id="KZ613941">
    <property type="protein sequence ID" value="PMD43899.1"/>
    <property type="molecule type" value="Genomic_DNA"/>
</dbReference>
<dbReference type="Gene3D" id="2.30.180.10">
    <property type="entry name" value="FAS1 domain"/>
    <property type="match status" value="2"/>
</dbReference>
<dbReference type="STRING" id="1149755.A0A2J6RZG8"/>
<dbReference type="Pfam" id="PF02469">
    <property type="entry name" value="Fasciclin"/>
    <property type="match status" value="2"/>
</dbReference>
<dbReference type="PANTHER" id="PTHR10900">
    <property type="entry name" value="PERIOSTIN-RELATED"/>
    <property type="match status" value="1"/>
</dbReference>
<sequence>MKWVCSVLPLAAITTAWVLPEKHVMEQIAIETHPHSYPNRLHDSGDTLWSGFDSQDAVVVVDNAVSSATKVIQAKVECHQSTSVFSAQEWLTKTEEDLDIDESITGQYKPQENPQNLHQGQDSLPTVYQLITSSEYTQKFAKLIDEHPDLVELLNGTASNYTVFVPTDASFPNHPDDGKEPPKELVHKVLSYHISPLPYDAYSIFFARTIGTLLTEESLGGYPQRLRVGFGLSGLRLNFKSRIITADIHASNGILHLIDSLNLPPPPLSTLLSSSPTLFSTFSLALLKTGLDTVLHDPHTKSPLTIFAPTNDAFAKLGPAVNAFLFSKVGESVLRALVEYHIVANRALYSDAYFTLDRPDDVVDEEELGGEREGAGPDFHADLPTLLRGQSLSVDVKRWGRLIDVRVNGFLSVQVVDGVAKDGVLHTMGEVLLPPKNPGREPRDGEGEVEEFLGRFEGLVKDL</sequence>
<evidence type="ECO:0000256" key="1">
    <source>
        <dbReference type="SAM" id="SignalP"/>
    </source>
</evidence>
<evidence type="ECO:0000313" key="3">
    <source>
        <dbReference type="EMBL" id="PMD43899.1"/>
    </source>
</evidence>
<feature type="chain" id="PRO_5014473716" evidence="1">
    <location>
        <begin position="17"/>
        <end position="463"/>
    </location>
</feature>
<accession>A0A2J6RZG8</accession>
<name>A0A2J6RZG8_HYAVF</name>
<evidence type="ECO:0000259" key="2">
    <source>
        <dbReference type="PROSITE" id="PS50213"/>
    </source>
</evidence>
<feature type="domain" description="FAS1" evidence="2">
    <location>
        <begin position="124"/>
        <end position="262"/>
    </location>
</feature>
<evidence type="ECO:0000313" key="4">
    <source>
        <dbReference type="Proteomes" id="UP000235786"/>
    </source>
</evidence>